<keyword evidence="1" id="KW-0472">Membrane</keyword>
<keyword evidence="1" id="KW-0812">Transmembrane</keyword>
<comment type="caution">
    <text evidence="2">The sequence shown here is derived from an EMBL/GenBank/DDBJ whole genome shotgun (WGS) entry which is preliminary data.</text>
</comment>
<feature type="transmembrane region" description="Helical" evidence="1">
    <location>
        <begin position="36"/>
        <end position="62"/>
    </location>
</feature>
<evidence type="ECO:0008006" key="4">
    <source>
        <dbReference type="Google" id="ProtNLM"/>
    </source>
</evidence>
<dbReference type="RefSeq" id="WP_227776158.1">
    <property type="nucleotide sequence ID" value="NZ_BAABKX010000001.1"/>
</dbReference>
<name>A0AAV3UEC1_9EURY</name>
<keyword evidence="3" id="KW-1185">Reference proteome</keyword>
<protein>
    <recommendedName>
        <fullName evidence="4">Phospholipase_D-nuclease N-terminal</fullName>
    </recommendedName>
</protein>
<evidence type="ECO:0000313" key="2">
    <source>
        <dbReference type="EMBL" id="GAA5045591.1"/>
    </source>
</evidence>
<organism evidence="2 3">
    <name type="scientific">Haladaptatus pallidirubidus</name>
    <dbReference type="NCBI Taxonomy" id="1008152"/>
    <lineage>
        <taxon>Archaea</taxon>
        <taxon>Methanobacteriati</taxon>
        <taxon>Methanobacteriota</taxon>
        <taxon>Stenosarchaea group</taxon>
        <taxon>Halobacteria</taxon>
        <taxon>Halobacteriales</taxon>
        <taxon>Haladaptataceae</taxon>
        <taxon>Haladaptatus</taxon>
    </lineage>
</organism>
<dbReference type="Proteomes" id="UP001501729">
    <property type="component" value="Unassembled WGS sequence"/>
</dbReference>
<dbReference type="AlphaFoldDB" id="A0AAV3UEC1"/>
<dbReference type="EMBL" id="BAABKX010000001">
    <property type="protein sequence ID" value="GAA5045591.1"/>
    <property type="molecule type" value="Genomic_DNA"/>
</dbReference>
<keyword evidence="1" id="KW-1133">Transmembrane helix</keyword>
<accession>A0AAV3UEC1</accession>
<evidence type="ECO:0000256" key="1">
    <source>
        <dbReference type="SAM" id="Phobius"/>
    </source>
</evidence>
<gene>
    <name evidence="2" type="ORF">GCM10025751_13740</name>
</gene>
<feature type="transmembrane region" description="Helical" evidence="1">
    <location>
        <begin position="6"/>
        <end position="24"/>
    </location>
</feature>
<dbReference type="GeneID" id="68611960"/>
<sequence>MVEITMSVYLAVPPALLGAAWMYRDASRRRIETADMWAVGFFVGFFIPPFIGAIAVYVFYILSHNRGGGSMHAVPSE</sequence>
<reference evidence="2 3" key="1">
    <citation type="journal article" date="2019" name="Int. J. Syst. Evol. Microbiol.">
        <title>The Global Catalogue of Microorganisms (GCM) 10K type strain sequencing project: providing services to taxonomists for standard genome sequencing and annotation.</title>
        <authorList>
            <consortium name="The Broad Institute Genomics Platform"/>
            <consortium name="The Broad Institute Genome Sequencing Center for Infectious Disease"/>
            <person name="Wu L."/>
            <person name="Ma J."/>
        </authorList>
    </citation>
    <scope>NUCLEOTIDE SEQUENCE [LARGE SCALE GENOMIC DNA]</scope>
    <source>
        <strain evidence="2 3">JCM 17504</strain>
    </source>
</reference>
<evidence type="ECO:0000313" key="3">
    <source>
        <dbReference type="Proteomes" id="UP001501729"/>
    </source>
</evidence>
<proteinExistence type="predicted"/>